<dbReference type="Proteomes" id="UP000306102">
    <property type="component" value="Unassembled WGS sequence"/>
</dbReference>
<dbReference type="PANTHER" id="PTHR31744">
    <property type="entry name" value="PROTEIN CUP-SHAPED COTYLEDON 2-RELATED"/>
    <property type="match status" value="1"/>
</dbReference>
<dbReference type="PANTHER" id="PTHR31744:SF65">
    <property type="entry name" value="TRANSCRIPTION FACTOR JUNGBRUNNEN 1"/>
    <property type="match status" value="1"/>
</dbReference>
<evidence type="ECO:0000259" key="6">
    <source>
        <dbReference type="PROSITE" id="PS51005"/>
    </source>
</evidence>
<keyword evidence="4" id="KW-0804">Transcription</keyword>
<proteinExistence type="predicted"/>
<feature type="domain" description="NAC" evidence="6">
    <location>
        <begin position="16"/>
        <end position="173"/>
    </location>
</feature>
<gene>
    <name evidence="7" type="ORF">TEA_013407</name>
</gene>
<evidence type="ECO:0000256" key="2">
    <source>
        <dbReference type="ARBA" id="ARBA00023015"/>
    </source>
</evidence>
<evidence type="ECO:0000313" key="8">
    <source>
        <dbReference type="Proteomes" id="UP000306102"/>
    </source>
</evidence>
<evidence type="ECO:0000256" key="5">
    <source>
        <dbReference type="ARBA" id="ARBA00023242"/>
    </source>
</evidence>
<dbReference type="InterPro" id="IPR036093">
    <property type="entry name" value="NAC_dom_sf"/>
</dbReference>
<dbReference type="STRING" id="542762.A0A4S4D6T2"/>
<keyword evidence="3" id="KW-0238">DNA-binding</keyword>
<dbReference type="Gene3D" id="2.170.150.80">
    <property type="entry name" value="NAC domain"/>
    <property type="match status" value="1"/>
</dbReference>
<dbReference type="GO" id="GO:0099402">
    <property type="term" value="P:plant organ development"/>
    <property type="evidence" value="ECO:0007669"/>
    <property type="project" value="UniProtKB-ARBA"/>
</dbReference>
<dbReference type="PROSITE" id="PS51005">
    <property type="entry name" value="NAC"/>
    <property type="match status" value="1"/>
</dbReference>
<evidence type="ECO:0000313" key="7">
    <source>
        <dbReference type="EMBL" id="THF98101.1"/>
    </source>
</evidence>
<evidence type="ECO:0000256" key="1">
    <source>
        <dbReference type="ARBA" id="ARBA00004123"/>
    </source>
</evidence>
<evidence type="ECO:0000256" key="4">
    <source>
        <dbReference type="ARBA" id="ARBA00023163"/>
    </source>
</evidence>
<dbReference type="GO" id="GO:0005634">
    <property type="term" value="C:nucleus"/>
    <property type="evidence" value="ECO:0007669"/>
    <property type="project" value="UniProtKB-SubCell"/>
</dbReference>
<accession>A0A4S4D6T2</accession>
<comment type="subcellular location">
    <subcellularLocation>
        <location evidence="1">Nucleus</location>
    </subcellularLocation>
</comment>
<dbReference type="GO" id="GO:0003677">
    <property type="term" value="F:DNA binding"/>
    <property type="evidence" value="ECO:0007669"/>
    <property type="project" value="UniProtKB-KW"/>
</dbReference>
<keyword evidence="5" id="KW-0539">Nucleus</keyword>
<comment type="caution">
    <text evidence="7">The sequence shown here is derived from an EMBL/GenBank/DDBJ whole genome shotgun (WGS) entry which is preliminary data.</text>
</comment>
<organism evidence="7 8">
    <name type="scientific">Camellia sinensis var. sinensis</name>
    <name type="common">China tea</name>
    <dbReference type="NCBI Taxonomy" id="542762"/>
    <lineage>
        <taxon>Eukaryota</taxon>
        <taxon>Viridiplantae</taxon>
        <taxon>Streptophyta</taxon>
        <taxon>Embryophyta</taxon>
        <taxon>Tracheophyta</taxon>
        <taxon>Spermatophyta</taxon>
        <taxon>Magnoliopsida</taxon>
        <taxon>eudicotyledons</taxon>
        <taxon>Gunneridae</taxon>
        <taxon>Pentapetalae</taxon>
        <taxon>asterids</taxon>
        <taxon>Ericales</taxon>
        <taxon>Theaceae</taxon>
        <taxon>Camellia</taxon>
    </lineage>
</organism>
<dbReference type="SUPFAM" id="SSF101941">
    <property type="entry name" value="NAC domain"/>
    <property type="match status" value="1"/>
</dbReference>
<sequence length="315" mass="36607">MSGLCNNSEEEDEEVLLPGFRFHPTDEELLGFYLRRKVENKPNTIELIKHIDICKYDPWDLPKAGIVGDKEWYFYSIRERKYRNSIRPNRVTASGFWKATGVDRPIYSTSNPHECIGLKKALVFYRGRAGKGTKTEWMMHEFRLPTSNNTNLSKARNITKELEVWTICRVFTRSVSYRKYESDWRETPLKKSSMKCSIPKPCTSSKLDVSYKSRSIENSKEKQRNNQLVAGHLNFSNPNGNSISKDGNWDELQPILDFALHPHMVVGGVQKGFRVRLGRWEIETLKGRKVCYLKTNNLDAIDDNHQSNEEPVKQR</sequence>
<name>A0A4S4D6T2_CAMSN</name>
<keyword evidence="8" id="KW-1185">Reference proteome</keyword>
<keyword evidence="2" id="KW-0805">Transcription regulation</keyword>
<dbReference type="Pfam" id="PF02365">
    <property type="entry name" value="NAM"/>
    <property type="match status" value="1"/>
</dbReference>
<dbReference type="InterPro" id="IPR003441">
    <property type="entry name" value="NAC-dom"/>
</dbReference>
<evidence type="ECO:0000256" key="3">
    <source>
        <dbReference type="ARBA" id="ARBA00023125"/>
    </source>
</evidence>
<protein>
    <recommendedName>
        <fullName evidence="6">NAC domain-containing protein</fullName>
    </recommendedName>
</protein>
<dbReference type="EMBL" id="SDRB02012316">
    <property type="protein sequence ID" value="THF98101.1"/>
    <property type="molecule type" value="Genomic_DNA"/>
</dbReference>
<reference evidence="7 8" key="1">
    <citation type="journal article" date="2018" name="Proc. Natl. Acad. Sci. U.S.A.">
        <title>Draft genome sequence of Camellia sinensis var. sinensis provides insights into the evolution of the tea genome and tea quality.</title>
        <authorList>
            <person name="Wei C."/>
            <person name="Yang H."/>
            <person name="Wang S."/>
            <person name="Zhao J."/>
            <person name="Liu C."/>
            <person name="Gao L."/>
            <person name="Xia E."/>
            <person name="Lu Y."/>
            <person name="Tai Y."/>
            <person name="She G."/>
            <person name="Sun J."/>
            <person name="Cao H."/>
            <person name="Tong W."/>
            <person name="Gao Q."/>
            <person name="Li Y."/>
            <person name="Deng W."/>
            <person name="Jiang X."/>
            <person name="Wang W."/>
            <person name="Chen Q."/>
            <person name="Zhang S."/>
            <person name="Li H."/>
            <person name="Wu J."/>
            <person name="Wang P."/>
            <person name="Li P."/>
            <person name="Shi C."/>
            <person name="Zheng F."/>
            <person name="Jian J."/>
            <person name="Huang B."/>
            <person name="Shan D."/>
            <person name="Shi M."/>
            <person name="Fang C."/>
            <person name="Yue Y."/>
            <person name="Li F."/>
            <person name="Li D."/>
            <person name="Wei S."/>
            <person name="Han B."/>
            <person name="Jiang C."/>
            <person name="Yin Y."/>
            <person name="Xia T."/>
            <person name="Zhang Z."/>
            <person name="Bennetzen J.L."/>
            <person name="Zhao S."/>
            <person name="Wan X."/>
        </authorList>
    </citation>
    <scope>NUCLEOTIDE SEQUENCE [LARGE SCALE GENOMIC DNA]</scope>
    <source>
        <strain evidence="8">cv. Shuchazao</strain>
        <tissue evidence="7">Leaf</tissue>
    </source>
</reference>
<dbReference type="GO" id="GO:0006355">
    <property type="term" value="P:regulation of DNA-templated transcription"/>
    <property type="evidence" value="ECO:0007669"/>
    <property type="project" value="InterPro"/>
</dbReference>
<dbReference type="AlphaFoldDB" id="A0A4S4D6T2"/>
<dbReference type="FunFam" id="2.170.150.80:FF:000007">
    <property type="entry name" value="NAC domain-containing protein 35"/>
    <property type="match status" value="1"/>
</dbReference>